<dbReference type="Proteomes" id="UP000177698">
    <property type="component" value="Unassembled WGS sequence"/>
</dbReference>
<evidence type="ECO:0000313" key="2">
    <source>
        <dbReference type="Proteomes" id="UP000177698"/>
    </source>
</evidence>
<accession>A0A1F7IA08</accession>
<gene>
    <name evidence="1" type="ORF">A2954_01615</name>
</gene>
<organism evidence="1 2">
    <name type="scientific">Candidatus Roizmanbacteria bacterium RIFCSPLOWO2_01_FULL_37_12</name>
    <dbReference type="NCBI Taxonomy" id="1802056"/>
    <lineage>
        <taxon>Bacteria</taxon>
        <taxon>Candidatus Roizmaniibacteriota</taxon>
    </lineage>
</organism>
<protein>
    <submittedName>
        <fullName evidence="1">Uncharacterized protein</fullName>
    </submittedName>
</protein>
<comment type="caution">
    <text evidence="1">The sequence shown here is derived from an EMBL/GenBank/DDBJ whole genome shotgun (WGS) entry which is preliminary data.</text>
</comment>
<proteinExistence type="predicted"/>
<evidence type="ECO:0000313" key="1">
    <source>
        <dbReference type="EMBL" id="OGK40193.1"/>
    </source>
</evidence>
<dbReference type="AlphaFoldDB" id="A0A1F7IA08"/>
<name>A0A1F7IA08_9BACT</name>
<dbReference type="EMBL" id="MGAG01000027">
    <property type="protein sequence ID" value="OGK40193.1"/>
    <property type="molecule type" value="Genomic_DNA"/>
</dbReference>
<dbReference type="STRING" id="1802056.A2954_01615"/>
<sequence length="187" mass="20202">MTKTPFAQPELSPSVRAEIKKNLGPACDLFVRKGQKFLINVPDHSFARMLVSGENPLLTEMLHEHTAGAENVLKSKKIKLIVVDFTQPQDPQTALAAAIAQTPDVTDSLITNFNTEFSDVYPGTIFYFIGAETIPMSADVATLNTVARVAPSIFADAGQVNPEKTNSAYQQALGENFLSHDALNPAG</sequence>
<reference evidence="1 2" key="1">
    <citation type="journal article" date="2016" name="Nat. Commun.">
        <title>Thousands of microbial genomes shed light on interconnected biogeochemical processes in an aquifer system.</title>
        <authorList>
            <person name="Anantharaman K."/>
            <person name="Brown C.T."/>
            <person name="Hug L.A."/>
            <person name="Sharon I."/>
            <person name="Castelle C.J."/>
            <person name="Probst A.J."/>
            <person name="Thomas B.C."/>
            <person name="Singh A."/>
            <person name="Wilkins M.J."/>
            <person name="Karaoz U."/>
            <person name="Brodie E.L."/>
            <person name="Williams K.H."/>
            <person name="Hubbard S.S."/>
            <person name="Banfield J.F."/>
        </authorList>
    </citation>
    <scope>NUCLEOTIDE SEQUENCE [LARGE SCALE GENOMIC DNA]</scope>
</reference>